<dbReference type="PANTHER" id="PTHR44169">
    <property type="entry name" value="NADPH-DEPENDENT 1-ACYLDIHYDROXYACETONE PHOSPHATE REDUCTASE"/>
    <property type="match status" value="1"/>
</dbReference>
<reference evidence="4" key="1">
    <citation type="submission" date="2023-03" db="EMBL/GenBank/DDBJ databases">
        <title>Near-Complete genome sequence of Lipomyces tetrasporous NRRL Y-64009, an oleaginous yeast capable of growing on lignocellulosic hydrolysates.</title>
        <authorList>
            <consortium name="Lawrence Berkeley National Laboratory"/>
            <person name="Jagtap S.S."/>
            <person name="Liu J.-J."/>
            <person name="Walukiewicz H.E."/>
            <person name="Pangilinan J."/>
            <person name="Lipzen A."/>
            <person name="Ahrendt S."/>
            <person name="Koriabine M."/>
            <person name="Cobaugh K."/>
            <person name="Salamov A."/>
            <person name="Yoshinaga Y."/>
            <person name="Ng V."/>
            <person name="Daum C."/>
            <person name="Grigoriev I.V."/>
            <person name="Slininger P.J."/>
            <person name="Dien B.S."/>
            <person name="Jin Y.-S."/>
            <person name="Rao C.V."/>
        </authorList>
    </citation>
    <scope>NUCLEOTIDE SEQUENCE</scope>
    <source>
        <strain evidence="4">NRRL Y-64009</strain>
    </source>
</reference>
<dbReference type="PROSITE" id="PS00061">
    <property type="entry name" value="ADH_SHORT"/>
    <property type="match status" value="1"/>
</dbReference>
<name>A0AAD7QML2_9ASCO</name>
<dbReference type="InterPro" id="IPR020904">
    <property type="entry name" value="Sc_DH/Rdtase_CS"/>
</dbReference>
<dbReference type="Proteomes" id="UP001217417">
    <property type="component" value="Unassembled WGS sequence"/>
</dbReference>
<gene>
    <name evidence="4" type="ORF">POJ06DRAFT_302852</name>
</gene>
<accession>A0AAD7QML2</accession>
<dbReference type="InterPro" id="IPR036291">
    <property type="entry name" value="NAD(P)-bd_dom_sf"/>
</dbReference>
<comment type="caution">
    <text evidence="4">The sequence shown here is derived from an EMBL/GenBank/DDBJ whole genome shotgun (WGS) entry which is preliminary data.</text>
</comment>
<keyword evidence="5" id="KW-1185">Reference proteome</keyword>
<dbReference type="SUPFAM" id="SSF51735">
    <property type="entry name" value="NAD(P)-binding Rossmann-fold domains"/>
    <property type="match status" value="1"/>
</dbReference>
<dbReference type="InterPro" id="IPR002347">
    <property type="entry name" value="SDR_fam"/>
</dbReference>
<protein>
    <submittedName>
        <fullName evidence="4">NAD(P)-binding protein</fullName>
    </submittedName>
</protein>
<proteinExistence type="inferred from homology"/>
<dbReference type="GO" id="GO:0004806">
    <property type="term" value="F:triacylglycerol lipase activity"/>
    <property type="evidence" value="ECO:0007669"/>
    <property type="project" value="TreeGrafter"/>
</dbReference>
<evidence type="ECO:0000256" key="2">
    <source>
        <dbReference type="ARBA" id="ARBA00022857"/>
    </source>
</evidence>
<dbReference type="GO" id="GO:0000140">
    <property type="term" value="F:acylglycerone-phosphate reductase (NADP+) activity"/>
    <property type="evidence" value="ECO:0007669"/>
    <property type="project" value="TreeGrafter"/>
</dbReference>
<dbReference type="RefSeq" id="XP_056041577.1">
    <property type="nucleotide sequence ID" value="XM_056190785.1"/>
</dbReference>
<dbReference type="GO" id="GO:0006654">
    <property type="term" value="P:phosphatidic acid biosynthetic process"/>
    <property type="evidence" value="ECO:0007669"/>
    <property type="project" value="TreeGrafter"/>
</dbReference>
<keyword evidence="3" id="KW-0560">Oxidoreductase</keyword>
<dbReference type="Pfam" id="PF00106">
    <property type="entry name" value="adh_short"/>
    <property type="match status" value="1"/>
</dbReference>
<evidence type="ECO:0000256" key="1">
    <source>
        <dbReference type="ARBA" id="ARBA00006484"/>
    </source>
</evidence>
<dbReference type="Gene3D" id="3.40.50.720">
    <property type="entry name" value="NAD(P)-binding Rossmann-like Domain"/>
    <property type="match status" value="1"/>
</dbReference>
<keyword evidence="2" id="KW-0521">NADP</keyword>
<dbReference type="GeneID" id="80885951"/>
<comment type="similarity">
    <text evidence="1">Belongs to the short-chain dehydrogenases/reductases (SDR) family.</text>
</comment>
<dbReference type="AlphaFoldDB" id="A0AAD7QML2"/>
<dbReference type="GO" id="GO:0005811">
    <property type="term" value="C:lipid droplet"/>
    <property type="evidence" value="ECO:0007669"/>
    <property type="project" value="TreeGrafter"/>
</dbReference>
<dbReference type="GO" id="GO:0019433">
    <property type="term" value="P:triglyceride catabolic process"/>
    <property type="evidence" value="ECO:0007669"/>
    <property type="project" value="TreeGrafter"/>
</dbReference>
<dbReference type="PRINTS" id="PR00081">
    <property type="entry name" value="GDHRDH"/>
</dbReference>
<dbReference type="GO" id="GO:0005783">
    <property type="term" value="C:endoplasmic reticulum"/>
    <property type="evidence" value="ECO:0007669"/>
    <property type="project" value="TreeGrafter"/>
</dbReference>
<dbReference type="EMBL" id="JARPMG010000009">
    <property type="protein sequence ID" value="KAJ8098127.1"/>
    <property type="molecule type" value="Genomic_DNA"/>
</dbReference>
<dbReference type="PRINTS" id="PR00080">
    <property type="entry name" value="SDRFAMILY"/>
</dbReference>
<evidence type="ECO:0000313" key="4">
    <source>
        <dbReference type="EMBL" id="KAJ8098127.1"/>
    </source>
</evidence>
<organism evidence="4 5">
    <name type="scientific">Lipomyces tetrasporus</name>
    <dbReference type="NCBI Taxonomy" id="54092"/>
    <lineage>
        <taxon>Eukaryota</taxon>
        <taxon>Fungi</taxon>
        <taxon>Dikarya</taxon>
        <taxon>Ascomycota</taxon>
        <taxon>Saccharomycotina</taxon>
        <taxon>Lipomycetes</taxon>
        <taxon>Lipomycetales</taxon>
        <taxon>Lipomycetaceae</taxon>
        <taxon>Lipomyces</taxon>
    </lineage>
</organism>
<evidence type="ECO:0000313" key="5">
    <source>
        <dbReference type="Proteomes" id="UP001217417"/>
    </source>
</evidence>
<dbReference type="PANTHER" id="PTHR44169:SF3">
    <property type="entry name" value="SHORT-CHAIN DEHYDROGENASE SRDE"/>
    <property type="match status" value="1"/>
</dbReference>
<evidence type="ECO:0000256" key="3">
    <source>
        <dbReference type="ARBA" id="ARBA00023002"/>
    </source>
</evidence>
<sequence>MVKSVLITGCSEGGIGDYLARDLHNRGLKVFTSARDLKNVEHLKTLGLNVLALDVTSSESVEAGVREVRSAAGGTLDILVNNSESAYSMPVLDTDLNIAKKMFNVNLFGVIRVTKAFSPLLTAAKGKIVNLGSIVGAFPASFMGTYNASKAAVNLISDNLRIEVAPFGVQVVTVT</sequence>